<feature type="domain" description="Pyridine nucleotide-disulphide oxidoreductase dimerisation" evidence="17">
    <location>
        <begin position="345"/>
        <end position="454"/>
    </location>
</feature>
<dbReference type="Pfam" id="PF02852">
    <property type="entry name" value="Pyr_redox_dim"/>
    <property type="match status" value="1"/>
</dbReference>
<reference evidence="19 20" key="1">
    <citation type="submission" date="2018-12" db="EMBL/GenBank/DDBJ databases">
        <title>Hymenobacter gummosus sp. nov., isolated from a spring.</title>
        <authorList>
            <person name="Nie L."/>
        </authorList>
    </citation>
    <scope>NUCLEOTIDE SEQUENCE [LARGE SCALE GENOMIC DNA]</scope>
    <source>
        <strain evidence="19 20">KCTC 52166</strain>
    </source>
</reference>
<evidence type="ECO:0000256" key="4">
    <source>
        <dbReference type="ARBA" id="ARBA00016961"/>
    </source>
</evidence>
<feature type="binding site" evidence="14">
    <location>
        <begin position="180"/>
        <end position="187"/>
    </location>
    <ligand>
        <name>NAD(+)</name>
        <dbReference type="ChEBI" id="CHEBI:57540"/>
    </ligand>
</feature>
<dbReference type="GO" id="GO:0005737">
    <property type="term" value="C:cytoplasm"/>
    <property type="evidence" value="ECO:0007669"/>
    <property type="project" value="UniProtKB-SubCell"/>
</dbReference>
<dbReference type="EMBL" id="RXOF01000016">
    <property type="protein sequence ID" value="RTQ46323.1"/>
    <property type="molecule type" value="Genomic_DNA"/>
</dbReference>
<dbReference type="PRINTS" id="PR00368">
    <property type="entry name" value="FADPNR"/>
</dbReference>
<organism evidence="19 20">
    <name type="scientific">Hymenobacter gummosus</name>
    <dbReference type="NCBI Taxonomy" id="1776032"/>
    <lineage>
        <taxon>Bacteria</taxon>
        <taxon>Pseudomonadati</taxon>
        <taxon>Bacteroidota</taxon>
        <taxon>Cytophagia</taxon>
        <taxon>Cytophagales</taxon>
        <taxon>Hymenobacteraceae</taxon>
        <taxon>Hymenobacter</taxon>
    </lineage>
</organism>
<keyword evidence="14" id="KW-0547">Nucleotide-binding</keyword>
<dbReference type="Gene3D" id="3.30.390.30">
    <property type="match status" value="1"/>
</dbReference>
<evidence type="ECO:0000256" key="2">
    <source>
        <dbReference type="ARBA" id="ARBA00007532"/>
    </source>
</evidence>
<feature type="binding site" evidence="14">
    <location>
        <position position="310"/>
    </location>
    <ligand>
        <name>FAD</name>
        <dbReference type="ChEBI" id="CHEBI:57692"/>
    </ligand>
</feature>
<name>A0A3S0JBC0_9BACT</name>
<comment type="miscellaneous">
    <text evidence="16">The active site is a redox-active disulfide bond.</text>
</comment>
<dbReference type="FunFam" id="3.30.390.30:FF:000001">
    <property type="entry name" value="Dihydrolipoyl dehydrogenase"/>
    <property type="match status" value="1"/>
</dbReference>
<keyword evidence="8 16" id="KW-0560">Oxidoreductase</keyword>
<dbReference type="AlphaFoldDB" id="A0A3S0JBC0"/>
<dbReference type="InterPro" id="IPR004099">
    <property type="entry name" value="Pyr_nucl-diS_OxRdtase_dimer"/>
</dbReference>
<evidence type="ECO:0000256" key="7">
    <source>
        <dbReference type="ARBA" id="ARBA00022827"/>
    </source>
</evidence>
<evidence type="ECO:0000256" key="14">
    <source>
        <dbReference type="PIRSR" id="PIRSR000350-3"/>
    </source>
</evidence>
<gene>
    <name evidence="19" type="primary">lpdA</name>
    <name evidence="19" type="ORF">EJV47_22625</name>
</gene>
<dbReference type="InterPro" id="IPR050151">
    <property type="entry name" value="Class-I_Pyr_Nuc-Dis_Oxidored"/>
</dbReference>
<comment type="subcellular location">
    <subcellularLocation>
        <location evidence="1">Cytoplasm</location>
    </subcellularLocation>
</comment>
<dbReference type="Pfam" id="PF07992">
    <property type="entry name" value="Pyr_redox_2"/>
    <property type="match status" value="1"/>
</dbReference>
<evidence type="ECO:0000256" key="1">
    <source>
        <dbReference type="ARBA" id="ARBA00004496"/>
    </source>
</evidence>
<keyword evidence="7 14" id="KW-0274">FAD</keyword>
<comment type="similarity">
    <text evidence="2 16">Belongs to the class-I pyridine nucleotide-disulfide oxidoreductase family.</text>
</comment>
<dbReference type="GO" id="GO:0004148">
    <property type="term" value="F:dihydrolipoyl dehydrogenase (NADH) activity"/>
    <property type="evidence" value="ECO:0007669"/>
    <property type="project" value="UniProtKB-EC"/>
</dbReference>
<keyword evidence="5" id="KW-0963">Cytoplasm</keyword>
<dbReference type="PROSITE" id="PS00076">
    <property type="entry name" value="PYRIDINE_REDOX_1"/>
    <property type="match status" value="1"/>
</dbReference>
<dbReference type="PIRSF" id="PIRSF000350">
    <property type="entry name" value="Mercury_reductase_MerA"/>
    <property type="match status" value="1"/>
</dbReference>
<comment type="cofactor">
    <cofactor evidence="14 16">
        <name>FAD</name>
        <dbReference type="ChEBI" id="CHEBI:57692"/>
    </cofactor>
    <text evidence="14 16">Binds 1 FAD per subunit.</text>
</comment>
<keyword evidence="11 16" id="KW-0676">Redox-active center</keyword>
<dbReference type="InterPro" id="IPR016156">
    <property type="entry name" value="FAD/NAD-linked_Rdtase_dimer_sf"/>
</dbReference>
<evidence type="ECO:0000256" key="11">
    <source>
        <dbReference type="ARBA" id="ARBA00023284"/>
    </source>
</evidence>
<evidence type="ECO:0000256" key="16">
    <source>
        <dbReference type="RuleBase" id="RU003692"/>
    </source>
</evidence>
<feature type="disulfide bond" description="Redox-active" evidence="15">
    <location>
        <begin position="42"/>
        <end position="47"/>
    </location>
</feature>
<dbReference type="NCBIfam" id="TIGR01350">
    <property type="entry name" value="lipoamide_DH"/>
    <property type="match status" value="1"/>
</dbReference>
<feature type="binding site" evidence="14">
    <location>
        <position position="270"/>
    </location>
    <ligand>
        <name>NAD(+)</name>
        <dbReference type="ChEBI" id="CHEBI:57540"/>
    </ligand>
</feature>
<evidence type="ECO:0000259" key="17">
    <source>
        <dbReference type="Pfam" id="PF02852"/>
    </source>
</evidence>
<comment type="catalytic activity">
    <reaction evidence="12 16">
        <text>N(6)-[(R)-dihydrolipoyl]-L-lysyl-[protein] + NAD(+) = N(6)-[(R)-lipoyl]-L-lysyl-[protein] + NADH + H(+)</text>
        <dbReference type="Rhea" id="RHEA:15045"/>
        <dbReference type="Rhea" id="RHEA-COMP:10474"/>
        <dbReference type="Rhea" id="RHEA-COMP:10475"/>
        <dbReference type="ChEBI" id="CHEBI:15378"/>
        <dbReference type="ChEBI" id="CHEBI:57540"/>
        <dbReference type="ChEBI" id="CHEBI:57945"/>
        <dbReference type="ChEBI" id="CHEBI:83099"/>
        <dbReference type="ChEBI" id="CHEBI:83100"/>
        <dbReference type="EC" id="1.8.1.4"/>
    </reaction>
</comment>
<keyword evidence="6 16" id="KW-0285">Flavoprotein</keyword>
<evidence type="ECO:0000256" key="9">
    <source>
        <dbReference type="ARBA" id="ARBA00023027"/>
    </source>
</evidence>
<keyword evidence="10" id="KW-1015">Disulfide bond</keyword>
<accession>A0A3S0JBC0</accession>
<dbReference type="InterPro" id="IPR023753">
    <property type="entry name" value="FAD/NAD-binding_dom"/>
</dbReference>
<evidence type="ECO:0000256" key="13">
    <source>
        <dbReference type="PIRSR" id="PIRSR000350-2"/>
    </source>
</evidence>
<comment type="caution">
    <text evidence="19">The sequence shown here is derived from an EMBL/GenBank/DDBJ whole genome shotgun (WGS) entry which is preliminary data.</text>
</comment>
<feature type="domain" description="FAD/NAD(P)-binding" evidence="18">
    <location>
        <begin position="5"/>
        <end position="325"/>
    </location>
</feature>
<dbReference type="OrthoDB" id="9800167at2"/>
<dbReference type="GO" id="GO:0006103">
    <property type="term" value="P:2-oxoglutarate metabolic process"/>
    <property type="evidence" value="ECO:0007669"/>
    <property type="project" value="TreeGrafter"/>
</dbReference>
<evidence type="ECO:0000256" key="10">
    <source>
        <dbReference type="ARBA" id="ARBA00023157"/>
    </source>
</evidence>
<keyword evidence="20" id="KW-1185">Reference proteome</keyword>
<dbReference type="SUPFAM" id="SSF51905">
    <property type="entry name" value="FAD/NAD(P)-binding domain"/>
    <property type="match status" value="1"/>
</dbReference>
<dbReference type="RefSeq" id="WP_126695487.1">
    <property type="nucleotide sequence ID" value="NZ_RXOF01000016.1"/>
</dbReference>
<dbReference type="SUPFAM" id="SSF55424">
    <property type="entry name" value="FAD/NAD-linked reductases, dimerisation (C-terminal) domain"/>
    <property type="match status" value="1"/>
</dbReference>
<feature type="binding site" evidence="14">
    <location>
        <position position="51"/>
    </location>
    <ligand>
        <name>FAD</name>
        <dbReference type="ChEBI" id="CHEBI:57692"/>
    </ligand>
</feature>
<proteinExistence type="inferred from homology"/>
<dbReference type="InterPro" id="IPR006258">
    <property type="entry name" value="Lipoamide_DH"/>
</dbReference>
<evidence type="ECO:0000313" key="19">
    <source>
        <dbReference type="EMBL" id="RTQ46323.1"/>
    </source>
</evidence>
<dbReference type="InterPro" id="IPR012999">
    <property type="entry name" value="Pyr_OxRdtase_I_AS"/>
</dbReference>
<feature type="active site" description="Proton acceptor" evidence="13">
    <location>
        <position position="443"/>
    </location>
</feature>
<dbReference type="Gene3D" id="3.50.50.60">
    <property type="entry name" value="FAD/NAD(P)-binding domain"/>
    <property type="match status" value="2"/>
</dbReference>
<evidence type="ECO:0000256" key="3">
    <source>
        <dbReference type="ARBA" id="ARBA00012608"/>
    </source>
</evidence>
<evidence type="ECO:0000256" key="12">
    <source>
        <dbReference type="ARBA" id="ARBA00049187"/>
    </source>
</evidence>
<evidence type="ECO:0000256" key="8">
    <source>
        <dbReference type="ARBA" id="ARBA00023002"/>
    </source>
</evidence>
<dbReference type="InterPro" id="IPR001100">
    <property type="entry name" value="Pyr_nuc-diS_OxRdtase"/>
</dbReference>
<evidence type="ECO:0000259" key="18">
    <source>
        <dbReference type="Pfam" id="PF07992"/>
    </source>
</evidence>
<dbReference type="Proteomes" id="UP000282184">
    <property type="component" value="Unassembled WGS sequence"/>
</dbReference>
<sequence>MALQYDVVVIGSGPGGYVAAIRASQLGFKVGVVERESLGGICLNWGCIPTKALLKSAQVFDYLKHPQDYGLSADNVGYDFGAVVKRSRGVADGMSKGINFLFKKNKIDAIMGTAKVTKPGSIEVTKADGGKETVEAKHIILATGARARQLPNLPIDGKKIIGYREAMVLPQQPKSMVVVGSGAIGVEFAYFYATMGTKVTIVEYLPRIVPVEDEEVSKQLERSFKKAGIDILTSAEVTKVDTAGQGCKVSIKTAKGEQQLEADIVLSAVGIQPNLENIGIEELGITVEKGRVKVDEFYRTNVPGIYAIGDIVPGPALAHVASAEGITCVEAIAGHHPEPINYGNIPGCTYCTPEIASVGLTEEEAKKQGYDVLVGKFPFSASGKASASGAKDGFVKVIFDKKYGEWLGAHMIGAGVTDMIAEAVVARKLETTGHEIIKAIHPHPTMSEAVMEAAAAAYGEVIHL</sequence>
<dbReference type="PANTHER" id="PTHR22912:SF217">
    <property type="entry name" value="DIHYDROLIPOYL DEHYDROGENASE"/>
    <property type="match status" value="1"/>
</dbReference>
<evidence type="ECO:0000256" key="6">
    <source>
        <dbReference type="ARBA" id="ARBA00022630"/>
    </source>
</evidence>
<feature type="binding site" evidence="14">
    <location>
        <position position="203"/>
    </location>
    <ligand>
        <name>NAD(+)</name>
        <dbReference type="ChEBI" id="CHEBI:57540"/>
    </ligand>
</feature>
<dbReference type="PRINTS" id="PR00411">
    <property type="entry name" value="PNDRDTASEI"/>
</dbReference>
<protein>
    <recommendedName>
        <fullName evidence="4 16">Dihydrolipoyl dehydrogenase</fullName>
        <ecNumber evidence="3 16">1.8.1.4</ecNumber>
    </recommendedName>
</protein>
<dbReference type="EC" id="1.8.1.4" evidence="3 16"/>
<evidence type="ECO:0000256" key="15">
    <source>
        <dbReference type="PIRSR" id="PIRSR000350-4"/>
    </source>
</evidence>
<keyword evidence="9 14" id="KW-0520">NAD</keyword>
<evidence type="ECO:0000313" key="20">
    <source>
        <dbReference type="Proteomes" id="UP000282184"/>
    </source>
</evidence>
<dbReference type="GO" id="GO:0050660">
    <property type="term" value="F:flavin adenine dinucleotide binding"/>
    <property type="evidence" value="ECO:0007669"/>
    <property type="project" value="InterPro"/>
</dbReference>
<dbReference type="InterPro" id="IPR036188">
    <property type="entry name" value="FAD/NAD-bd_sf"/>
</dbReference>
<evidence type="ECO:0000256" key="5">
    <source>
        <dbReference type="ARBA" id="ARBA00022490"/>
    </source>
</evidence>
<dbReference type="PANTHER" id="PTHR22912">
    <property type="entry name" value="DISULFIDE OXIDOREDUCTASE"/>
    <property type="match status" value="1"/>
</dbReference>